<evidence type="ECO:0000313" key="2">
    <source>
        <dbReference type="Proteomes" id="UP000177763"/>
    </source>
</evidence>
<dbReference type="AlphaFoldDB" id="A0A1F4VGU7"/>
<accession>A0A1F4VGU7</accession>
<evidence type="ECO:0000313" key="1">
    <source>
        <dbReference type="EMBL" id="OGC56170.1"/>
    </source>
</evidence>
<protein>
    <submittedName>
        <fullName evidence="1">Uncharacterized protein</fullName>
    </submittedName>
</protein>
<proteinExistence type="predicted"/>
<gene>
    <name evidence="1" type="ORF">A3H26_02275</name>
</gene>
<sequence length="186" mass="20866">MILMGQINPILLKGEKAMATTGIDESGAVYDKDGFEKLWNQYIEQFPNAPVEITIRNFNDLERITMLSITLPRSAAVKVGLKVEWGTRIYGWRLNLADFLPAKAMNMLRAGTLRKSPGKANVPGERFIVVGQKLCDLLGRELTIDWRSGGGALNNKDSDSFTFFPKKPGKRSRKPVRKFFAGSWET</sequence>
<name>A0A1F4VGU7_UNCKA</name>
<reference evidence="1 2" key="1">
    <citation type="journal article" date="2016" name="Nat. Commun.">
        <title>Thousands of microbial genomes shed light on interconnected biogeochemical processes in an aquifer system.</title>
        <authorList>
            <person name="Anantharaman K."/>
            <person name="Brown C.T."/>
            <person name="Hug L.A."/>
            <person name="Sharon I."/>
            <person name="Castelle C.J."/>
            <person name="Probst A.J."/>
            <person name="Thomas B.C."/>
            <person name="Singh A."/>
            <person name="Wilkins M.J."/>
            <person name="Karaoz U."/>
            <person name="Brodie E.L."/>
            <person name="Williams K.H."/>
            <person name="Hubbard S.S."/>
            <person name="Banfield J.F."/>
        </authorList>
    </citation>
    <scope>NUCLEOTIDE SEQUENCE [LARGE SCALE GENOMIC DNA]</scope>
</reference>
<dbReference type="EMBL" id="MEVN01000046">
    <property type="protein sequence ID" value="OGC56170.1"/>
    <property type="molecule type" value="Genomic_DNA"/>
</dbReference>
<dbReference type="STRING" id="1802630.A3H26_02275"/>
<organism evidence="1 2">
    <name type="scientific">candidate division WWE3 bacterium RIFCSPLOWO2_12_FULL_36_10</name>
    <dbReference type="NCBI Taxonomy" id="1802630"/>
    <lineage>
        <taxon>Bacteria</taxon>
        <taxon>Katanobacteria</taxon>
    </lineage>
</organism>
<comment type="caution">
    <text evidence="1">The sequence shown here is derived from an EMBL/GenBank/DDBJ whole genome shotgun (WGS) entry which is preliminary data.</text>
</comment>
<dbReference type="Proteomes" id="UP000177763">
    <property type="component" value="Unassembled WGS sequence"/>
</dbReference>